<gene>
    <name evidence="4" type="ORF">FTOL_11973</name>
</gene>
<dbReference type="PANTHER" id="PTHR46910:SF5">
    <property type="entry name" value="ZN(II)2CYS6 TRANSCRIPTION FACTOR (EUROFUNG)"/>
    <property type="match status" value="1"/>
</dbReference>
<dbReference type="CDD" id="cd12148">
    <property type="entry name" value="fungal_TF_MHR"/>
    <property type="match status" value="1"/>
</dbReference>
<dbReference type="Pfam" id="PF04082">
    <property type="entry name" value="Fungal_trans"/>
    <property type="match status" value="1"/>
</dbReference>
<evidence type="ECO:0000313" key="4">
    <source>
        <dbReference type="EMBL" id="SPJ86948.1"/>
    </source>
</evidence>
<dbReference type="PANTHER" id="PTHR46910">
    <property type="entry name" value="TRANSCRIPTION FACTOR PDR1"/>
    <property type="match status" value="1"/>
</dbReference>
<dbReference type="GO" id="GO:0003677">
    <property type="term" value="F:DNA binding"/>
    <property type="evidence" value="ECO:0007669"/>
    <property type="project" value="InterPro"/>
</dbReference>
<keyword evidence="2" id="KW-0812">Transmembrane</keyword>
<dbReference type="SMART" id="SM00906">
    <property type="entry name" value="Fungal_trans"/>
    <property type="match status" value="1"/>
</dbReference>
<dbReference type="GO" id="GO:0006351">
    <property type="term" value="P:DNA-templated transcription"/>
    <property type="evidence" value="ECO:0007669"/>
    <property type="project" value="InterPro"/>
</dbReference>
<dbReference type="GO" id="GO:0008270">
    <property type="term" value="F:zinc ion binding"/>
    <property type="evidence" value="ECO:0007669"/>
    <property type="project" value="InterPro"/>
</dbReference>
<comment type="caution">
    <text evidence="4">The sequence shown here is derived from an EMBL/GenBank/DDBJ whole genome shotgun (WGS) entry which is preliminary data.</text>
</comment>
<protein>
    <submittedName>
        <fullName evidence="4">Related to C6 transcription factor</fullName>
    </submittedName>
</protein>
<feature type="domain" description="Xylanolytic transcriptional activator regulatory" evidence="3">
    <location>
        <begin position="287"/>
        <end position="357"/>
    </location>
</feature>
<dbReference type="InterPro" id="IPR050987">
    <property type="entry name" value="AtrR-like"/>
</dbReference>
<dbReference type="AlphaFoldDB" id="A0AAE8MJP5"/>
<proteinExistence type="predicted"/>
<dbReference type="InterPro" id="IPR007219">
    <property type="entry name" value="XnlR_reg_dom"/>
</dbReference>
<keyword evidence="2" id="KW-1133">Transmembrane helix</keyword>
<evidence type="ECO:0000313" key="5">
    <source>
        <dbReference type="Proteomes" id="UP001187734"/>
    </source>
</evidence>
<dbReference type="Proteomes" id="UP001187734">
    <property type="component" value="Unassembled WGS sequence"/>
</dbReference>
<organism evidence="4 5">
    <name type="scientific">Fusarium torulosum</name>
    <dbReference type="NCBI Taxonomy" id="33205"/>
    <lineage>
        <taxon>Eukaryota</taxon>
        <taxon>Fungi</taxon>
        <taxon>Dikarya</taxon>
        <taxon>Ascomycota</taxon>
        <taxon>Pezizomycotina</taxon>
        <taxon>Sordariomycetes</taxon>
        <taxon>Hypocreomycetidae</taxon>
        <taxon>Hypocreales</taxon>
        <taxon>Nectriaceae</taxon>
        <taxon>Fusarium</taxon>
    </lineage>
</organism>
<evidence type="ECO:0000256" key="2">
    <source>
        <dbReference type="SAM" id="Phobius"/>
    </source>
</evidence>
<evidence type="ECO:0000259" key="3">
    <source>
        <dbReference type="SMART" id="SM00906"/>
    </source>
</evidence>
<keyword evidence="1" id="KW-0539">Nucleus</keyword>
<dbReference type="GO" id="GO:0003700">
    <property type="term" value="F:DNA-binding transcription factor activity"/>
    <property type="evidence" value="ECO:0007669"/>
    <property type="project" value="InterPro"/>
</dbReference>
<dbReference type="EMBL" id="ONZP01000535">
    <property type="protein sequence ID" value="SPJ86948.1"/>
    <property type="molecule type" value="Genomic_DNA"/>
</dbReference>
<sequence>MDRPNIGPGLASAGPAVPDDSARRAIDQIEARLGSIENLLRDLSQRPISTPGSNVHFPTTPAQFSGIDIATASTAGFDSSDDESALGGDSVIAQQTTFASELLEHAVERTSLHDVSPKMYEALANLRQIAELQSRQSISHGPRFPLQQPLPKGGLGQLRMPPMDVVVSLLKRVKASPPGLFTFVCYFVGVSDFSNLCRMVYFPTEDFADSTFIIVNVGLYYLFLEQHSLTTDKALKDEFASHLHTSRINLETGLANMSLFMSVKVETVQALLMGTLYAIDVCRPSVAWHLNSAAAQMCQTAGFHRKDHAIRNPEEAGIKSILFWYTYTTDKALAIRLGRAPIIQDWEIDIPRTFSFEGILSLETKAVASMWLSAATLQGQVYEQLFCPAALAQPPAVLVERALSLAAKCREVEAEAHQSREMAIASLEKIGASPLVDVHLKGDEVQLLSTMTLIYRAIPAPEGSASRFCDECIETARRATNTHLTCMELVRKDPHARNMYVHWNLVLTPFAPFFVLFCYVVETMSAKDLSLMKEFSASIEETSDASETMQKLSRLCNLMSNVAALYVEAKSQQQEDHAMVPIGDEFDVYLSQLGFMPVMDPNMNTAGGDNNAAFAENSQVAQMADWMSGSRNLLGLLEQDISQLGGPQWPPM</sequence>
<keyword evidence="2" id="KW-0472">Membrane</keyword>
<feature type="transmembrane region" description="Helical" evidence="2">
    <location>
        <begin position="500"/>
        <end position="521"/>
    </location>
</feature>
<name>A0AAE8MJP5_9HYPO</name>
<accession>A0AAE8MJP5</accession>
<evidence type="ECO:0000256" key="1">
    <source>
        <dbReference type="ARBA" id="ARBA00023242"/>
    </source>
</evidence>
<reference evidence="4" key="1">
    <citation type="submission" date="2018-03" db="EMBL/GenBank/DDBJ databases">
        <authorList>
            <person name="Guldener U."/>
        </authorList>
    </citation>
    <scope>NUCLEOTIDE SEQUENCE</scope>
</reference>
<keyword evidence="5" id="KW-1185">Reference proteome</keyword>